<keyword evidence="2" id="KW-1185">Reference proteome</keyword>
<organism evidence="1 2">
    <name type="scientific">Tanacetum coccineum</name>
    <dbReference type="NCBI Taxonomy" id="301880"/>
    <lineage>
        <taxon>Eukaryota</taxon>
        <taxon>Viridiplantae</taxon>
        <taxon>Streptophyta</taxon>
        <taxon>Embryophyta</taxon>
        <taxon>Tracheophyta</taxon>
        <taxon>Spermatophyta</taxon>
        <taxon>Magnoliopsida</taxon>
        <taxon>eudicotyledons</taxon>
        <taxon>Gunneridae</taxon>
        <taxon>Pentapetalae</taxon>
        <taxon>asterids</taxon>
        <taxon>campanulids</taxon>
        <taxon>Asterales</taxon>
        <taxon>Asteraceae</taxon>
        <taxon>Asteroideae</taxon>
        <taxon>Anthemideae</taxon>
        <taxon>Anthemidinae</taxon>
        <taxon>Tanacetum</taxon>
    </lineage>
</organism>
<comment type="caution">
    <text evidence="1">The sequence shown here is derived from an EMBL/GenBank/DDBJ whole genome shotgun (WGS) entry which is preliminary data.</text>
</comment>
<proteinExistence type="predicted"/>
<accession>A0ABQ5A2E7</accession>
<gene>
    <name evidence="1" type="ORF">Tco_0803733</name>
</gene>
<reference evidence="1" key="2">
    <citation type="submission" date="2022-01" db="EMBL/GenBank/DDBJ databases">
        <authorList>
            <person name="Yamashiro T."/>
            <person name="Shiraishi A."/>
            <person name="Satake H."/>
            <person name="Nakayama K."/>
        </authorList>
    </citation>
    <scope>NUCLEOTIDE SEQUENCE</scope>
</reference>
<evidence type="ECO:0008006" key="3">
    <source>
        <dbReference type="Google" id="ProtNLM"/>
    </source>
</evidence>
<evidence type="ECO:0000313" key="1">
    <source>
        <dbReference type="EMBL" id="GJS96765.1"/>
    </source>
</evidence>
<dbReference type="Proteomes" id="UP001151760">
    <property type="component" value="Unassembled WGS sequence"/>
</dbReference>
<evidence type="ECO:0000313" key="2">
    <source>
        <dbReference type="Proteomes" id="UP001151760"/>
    </source>
</evidence>
<reference evidence="1" key="1">
    <citation type="journal article" date="2022" name="Int. J. Mol. Sci.">
        <title>Draft Genome of Tanacetum Coccineum: Genomic Comparison of Closely Related Tanacetum-Family Plants.</title>
        <authorList>
            <person name="Yamashiro T."/>
            <person name="Shiraishi A."/>
            <person name="Nakayama K."/>
            <person name="Satake H."/>
        </authorList>
    </citation>
    <scope>NUCLEOTIDE SEQUENCE</scope>
</reference>
<name>A0ABQ5A2E7_9ASTR</name>
<protein>
    <recommendedName>
        <fullName evidence="3">Zinc finger, CCHC-type</fullName>
    </recommendedName>
</protein>
<sequence length="194" mass="22025">MQKMVAAAQNTNNTTIKSILQLKKLTGPIFTNWYRNLRIILRSEEELAHLEQPLIPLPLLVAPQAVRDTYEVLYDAQNEVACLMLGTKQELFEIVKAFHACKQKYGQSVSVYILKMKGYLDTLERLGYAMPKELGVSLILNSLNKDNDQFVQNYNMHSMGKSIVELHVMLKLHEKGIPKKAGTPVVLEIQEGKI</sequence>
<dbReference type="EMBL" id="BQNB010011911">
    <property type="protein sequence ID" value="GJS96765.1"/>
    <property type="molecule type" value="Genomic_DNA"/>
</dbReference>